<evidence type="ECO:0000313" key="2">
    <source>
        <dbReference type="EMBL" id="RLV60193.1"/>
    </source>
</evidence>
<name>A0A3L8Q088_9GAMM</name>
<accession>A0A3L8Q088</accession>
<organism evidence="2 3">
    <name type="scientific">Parashewanella curva</name>
    <dbReference type="NCBI Taxonomy" id="2338552"/>
    <lineage>
        <taxon>Bacteria</taxon>
        <taxon>Pseudomonadati</taxon>
        <taxon>Pseudomonadota</taxon>
        <taxon>Gammaproteobacteria</taxon>
        <taxon>Alteromonadales</taxon>
        <taxon>Shewanellaceae</taxon>
        <taxon>Parashewanella</taxon>
    </lineage>
</organism>
<keyword evidence="3" id="KW-1185">Reference proteome</keyword>
<dbReference type="Proteomes" id="UP000281474">
    <property type="component" value="Unassembled WGS sequence"/>
</dbReference>
<comment type="caution">
    <text evidence="2">The sequence shown here is derived from an EMBL/GenBank/DDBJ whole genome shotgun (WGS) entry which is preliminary data.</text>
</comment>
<keyword evidence="1" id="KW-0732">Signal</keyword>
<evidence type="ECO:0000313" key="3">
    <source>
        <dbReference type="Proteomes" id="UP000281474"/>
    </source>
</evidence>
<proteinExistence type="predicted"/>
<feature type="signal peptide" evidence="1">
    <location>
        <begin position="1"/>
        <end position="20"/>
    </location>
</feature>
<dbReference type="AlphaFoldDB" id="A0A3L8Q088"/>
<feature type="chain" id="PRO_5018183595" evidence="1">
    <location>
        <begin position="21"/>
        <end position="221"/>
    </location>
</feature>
<gene>
    <name evidence="2" type="ORF">D5018_07965</name>
</gene>
<dbReference type="OrthoDB" id="6195703at2"/>
<evidence type="ECO:0000256" key="1">
    <source>
        <dbReference type="SAM" id="SignalP"/>
    </source>
</evidence>
<sequence>MKKIQTLLLLAGMTFSSAQAIEVCSNHEIVGVKYQVSEIKNGKQTSKQVNVWRNKNAVLYEYPQTRIAEYWYKTPNASKEFLQLTRYFDEFKRGIEYQSKEIRSNNKQQHWNRLYHVFTPKRLAKYQKSMTKGQTCTQVSHYHIPNTVKQVEWLEHYQLPKSFTLGQKGSTYQWTLIELVSEQKQVLSRFSKRGEFKTTDYADVGDNESDEFLSQMINQGF</sequence>
<dbReference type="EMBL" id="QZEI01000019">
    <property type="protein sequence ID" value="RLV60193.1"/>
    <property type="molecule type" value="Genomic_DNA"/>
</dbReference>
<reference evidence="2 3" key="1">
    <citation type="submission" date="2018-09" db="EMBL/GenBank/DDBJ databases">
        <title>Phylogeny of the Shewanellaceae, and recommendation for two new genera, Pseudoshewanella and Parashewanella.</title>
        <authorList>
            <person name="Wang G."/>
        </authorList>
    </citation>
    <scope>NUCLEOTIDE SEQUENCE [LARGE SCALE GENOMIC DNA]</scope>
    <source>
        <strain evidence="2 3">C51</strain>
    </source>
</reference>
<protein>
    <submittedName>
        <fullName evidence="2">Uncharacterized protein</fullName>
    </submittedName>
</protein>
<dbReference type="RefSeq" id="WP_121838480.1">
    <property type="nucleotide sequence ID" value="NZ_ML014768.1"/>
</dbReference>